<sequence length="88" mass="9189">MVGPSLTESDRVAGMSRLQAFVVLLVGGSGALVALYADAGALVVAGGALGGGALGLALWYYMVWAYRDGSSRNDRGSDDGYEKRDRFN</sequence>
<keyword evidence="2" id="KW-0472">Membrane</keyword>
<dbReference type="Proteomes" id="UP001596395">
    <property type="component" value="Unassembled WGS sequence"/>
</dbReference>
<comment type="caution">
    <text evidence="3">The sequence shown here is derived from an EMBL/GenBank/DDBJ whole genome shotgun (WGS) entry which is preliminary data.</text>
</comment>
<evidence type="ECO:0000256" key="1">
    <source>
        <dbReference type="SAM" id="MobiDB-lite"/>
    </source>
</evidence>
<evidence type="ECO:0000256" key="2">
    <source>
        <dbReference type="SAM" id="Phobius"/>
    </source>
</evidence>
<dbReference type="AlphaFoldDB" id="A0ABD5VHJ2"/>
<keyword evidence="2" id="KW-0812">Transmembrane</keyword>
<name>A0ABD5VHJ2_9EURY</name>
<proteinExistence type="predicted"/>
<protein>
    <submittedName>
        <fullName evidence="3">Uncharacterized protein</fullName>
    </submittedName>
</protein>
<keyword evidence="4" id="KW-1185">Reference proteome</keyword>
<feature type="region of interest" description="Disordered" evidence="1">
    <location>
        <begin position="69"/>
        <end position="88"/>
    </location>
</feature>
<evidence type="ECO:0000313" key="3">
    <source>
        <dbReference type="EMBL" id="MFC6953178.1"/>
    </source>
</evidence>
<organism evidence="3 4">
    <name type="scientific">Halorubellus litoreus</name>
    <dbReference type="NCBI Taxonomy" id="755308"/>
    <lineage>
        <taxon>Archaea</taxon>
        <taxon>Methanobacteriati</taxon>
        <taxon>Methanobacteriota</taxon>
        <taxon>Stenosarchaea group</taxon>
        <taxon>Halobacteria</taxon>
        <taxon>Halobacteriales</taxon>
        <taxon>Halorubellaceae</taxon>
        <taxon>Halorubellus</taxon>
    </lineage>
</organism>
<accession>A0ABD5VHJ2</accession>
<dbReference type="EMBL" id="JBHSXN010000002">
    <property type="protein sequence ID" value="MFC6953178.1"/>
    <property type="molecule type" value="Genomic_DNA"/>
</dbReference>
<reference evidence="3 4" key="1">
    <citation type="journal article" date="2019" name="Int. J. Syst. Evol. Microbiol.">
        <title>The Global Catalogue of Microorganisms (GCM) 10K type strain sequencing project: providing services to taxonomists for standard genome sequencing and annotation.</title>
        <authorList>
            <consortium name="The Broad Institute Genomics Platform"/>
            <consortium name="The Broad Institute Genome Sequencing Center for Infectious Disease"/>
            <person name="Wu L."/>
            <person name="Ma J."/>
        </authorList>
    </citation>
    <scope>NUCLEOTIDE SEQUENCE [LARGE SCALE GENOMIC DNA]</scope>
    <source>
        <strain evidence="3 4">GX26</strain>
    </source>
</reference>
<feature type="transmembrane region" description="Helical" evidence="2">
    <location>
        <begin position="20"/>
        <end position="37"/>
    </location>
</feature>
<feature type="transmembrane region" description="Helical" evidence="2">
    <location>
        <begin position="43"/>
        <end position="66"/>
    </location>
</feature>
<dbReference type="RefSeq" id="WP_336350143.1">
    <property type="nucleotide sequence ID" value="NZ_JAZAQL010000002.1"/>
</dbReference>
<evidence type="ECO:0000313" key="4">
    <source>
        <dbReference type="Proteomes" id="UP001596395"/>
    </source>
</evidence>
<keyword evidence="2" id="KW-1133">Transmembrane helix</keyword>
<gene>
    <name evidence="3" type="ORF">ACFQGB_09915</name>
</gene>